<proteinExistence type="predicted"/>
<sequence length="365" mass="40313">MSTIASGSIFSSIFTQSKGVHPPSETVLRTRKLEVTDWSDPTFSSDPKMYPLEFKGVTKVIKYKKDEVKADKVWEPTFKKFVNKHMKGENDDVASVVPSVAPSVSSQRSSRSYGWIKNKRKKDPAMSLNFPRAKSPARGSSVASTPVLPRGKSPSRNVTHKLPSGSVSILSDLHETNSIFSDLPETASPKLKSSSKVSHFRTSSQSSNASLTELISPPLKPTLSDDETLISFASSPNHRSDWSLPSKSTSRVLSLKTRTKTPLKPRSSKKKLKEPSSPRPILRNKSITTSSLKSTKSLLSRSKSVGNEKSRLSRSKSVGSEKSLGRKVRGRNIHGDFEGLGFLDLGTKREKKKEKGGKGWFRRRE</sequence>
<reference evidence="3" key="1">
    <citation type="journal article" date="2023" name="Commun. Biol.">
        <title>Genome analysis of Parmales, the sister group of diatoms, reveals the evolutionary specialization of diatoms from phago-mixotrophs to photoautotrophs.</title>
        <authorList>
            <person name="Ban H."/>
            <person name="Sato S."/>
            <person name="Yoshikawa S."/>
            <person name="Yamada K."/>
            <person name="Nakamura Y."/>
            <person name="Ichinomiya M."/>
            <person name="Sato N."/>
            <person name="Blanc-Mathieu R."/>
            <person name="Endo H."/>
            <person name="Kuwata A."/>
            <person name="Ogata H."/>
        </authorList>
    </citation>
    <scope>NUCLEOTIDE SEQUENCE [LARGE SCALE GENOMIC DNA]</scope>
    <source>
        <strain evidence="3">NIES 3699</strain>
    </source>
</reference>
<feature type="compositionally biased region" description="Basic residues" evidence="1">
    <location>
        <begin position="257"/>
        <end position="272"/>
    </location>
</feature>
<feature type="compositionally biased region" description="Basic residues" evidence="1">
    <location>
        <begin position="349"/>
        <end position="365"/>
    </location>
</feature>
<dbReference type="Proteomes" id="UP001165160">
    <property type="component" value="Unassembled WGS sequence"/>
</dbReference>
<feature type="compositionally biased region" description="Low complexity" evidence="1">
    <location>
        <begin position="99"/>
        <end position="112"/>
    </location>
</feature>
<evidence type="ECO:0000313" key="2">
    <source>
        <dbReference type="EMBL" id="GMH95160.1"/>
    </source>
</evidence>
<name>A0A9W7BW09_9STRA</name>
<feature type="region of interest" description="Disordered" evidence="1">
    <location>
        <begin position="183"/>
        <end position="218"/>
    </location>
</feature>
<feature type="region of interest" description="Disordered" evidence="1">
    <location>
        <begin position="99"/>
        <end position="118"/>
    </location>
</feature>
<feature type="compositionally biased region" description="Polar residues" evidence="1">
    <location>
        <begin position="234"/>
        <end position="252"/>
    </location>
</feature>
<organism evidence="2 3">
    <name type="scientific">Triparma verrucosa</name>
    <dbReference type="NCBI Taxonomy" id="1606542"/>
    <lineage>
        <taxon>Eukaryota</taxon>
        <taxon>Sar</taxon>
        <taxon>Stramenopiles</taxon>
        <taxon>Ochrophyta</taxon>
        <taxon>Bolidophyceae</taxon>
        <taxon>Parmales</taxon>
        <taxon>Triparmaceae</taxon>
        <taxon>Triparma</taxon>
    </lineage>
</organism>
<comment type="caution">
    <text evidence="2">The sequence shown here is derived from an EMBL/GenBank/DDBJ whole genome shotgun (WGS) entry which is preliminary data.</text>
</comment>
<feature type="compositionally biased region" description="Polar residues" evidence="1">
    <location>
        <begin position="191"/>
        <end position="213"/>
    </location>
</feature>
<dbReference type="AlphaFoldDB" id="A0A9W7BW09"/>
<feature type="region of interest" description="Disordered" evidence="1">
    <location>
        <begin position="124"/>
        <end position="163"/>
    </location>
</feature>
<keyword evidence="3" id="KW-1185">Reference proteome</keyword>
<gene>
    <name evidence="2" type="ORF">TrVE_jg10356</name>
</gene>
<dbReference type="EMBL" id="BRXX01000163">
    <property type="protein sequence ID" value="GMH95160.1"/>
    <property type="molecule type" value="Genomic_DNA"/>
</dbReference>
<accession>A0A9W7BW09</accession>
<protein>
    <submittedName>
        <fullName evidence="2">Uncharacterized protein</fullName>
    </submittedName>
</protein>
<feature type="region of interest" description="Disordered" evidence="1">
    <location>
        <begin position="234"/>
        <end position="365"/>
    </location>
</feature>
<feature type="compositionally biased region" description="Low complexity" evidence="1">
    <location>
        <begin position="285"/>
        <end position="304"/>
    </location>
</feature>
<evidence type="ECO:0000256" key="1">
    <source>
        <dbReference type="SAM" id="MobiDB-lite"/>
    </source>
</evidence>
<evidence type="ECO:0000313" key="3">
    <source>
        <dbReference type="Proteomes" id="UP001165160"/>
    </source>
</evidence>